<feature type="compositionally biased region" description="Low complexity" evidence="4">
    <location>
        <begin position="37"/>
        <end position="63"/>
    </location>
</feature>
<accession>Q0CXI9</accession>
<protein>
    <recommendedName>
        <fullName evidence="5">SAM-dependent MTase TRM10-type domain-containing protein</fullName>
    </recommendedName>
</protein>
<dbReference type="GeneID" id="4316152"/>
<feature type="region of interest" description="Disordered" evidence="4">
    <location>
        <begin position="828"/>
        <end position="877"/>
    </location>
</feature>
<dbReference type="InterPro" id="IPR038459">
    <property type="entry name" value="MT_TRM10-typ_sf"/>
</dbReference>
<dbReference type="Gene3D" id="3.40.1280.30">
    <property type="match status" value="1"/>
</dbReference>
<dbReference type="SUPFAM" id="SSF50969">
    <property type="entry name" value="YVTN repeat-like/Quinoprotein amine dehydrogenase"/>
    <property type="match status" value="1"/>
</dbReference>
<feature type="region of interest" description="Disordered" evidence="4">
    <location>
        <begin position="1220"/>
        <end position="1242"/>
    </location>
</feature>
<evidence type="ECO:0000256" key="4">
    <source>
        <dbReference type="SAM" id="MobiDB-lite"/>
    </source>
</evidence>
<dbReference type="Pfam" id="PF17748">
    <property type="entry name" value="VID27_N"/>
    <property type="match status" value="1"/>
</dbReference>
<dbReference type="Pfam" id="PF17747">
    <property type="entry name" value="VID27_PH"/>
    <property type="match status" value="1"/>
</dbReference>
<keyword evidence="2" id="KW-0808">Transferase</keyword>
<dbReference type="SMR" id="Q0CXI9"/>
<dbReference type="VEuPathDB" id="FungiDB:ATEG_01595"/>
<dbReference type="InterPro" id="IPR040979">
    <property type="entry name" value="Vid27_N"/>
</dbReference>
<keyword evidence="1" id="KW-0489">Methyltransferase</keyword>
<gene>
    <name evidence="6" type="ORF">ATEG_01595</name>
</gene>
<proteinExistence type="predicted"/>
<dbReference type="PANTHER" id="PTHR31913:SF0">
    <property type="entry name" value="VACUOLAR IMPORT AND DEGRADATION PROTEIN 27"/>
    <property type="match status" value="1"/>
</dbReference>
<dbReference type="OMA" id="NETWIMA"/>
<dbReference type="GO" id="GO:0008168">
    <property type="term" value="F:methyltransferase activity"/>
    <property type="evidence" value="ECO:0007669"/>
    <property type="project" value="UniProtKB-KW"/>
</dbReference>
<dbReference type="InterPro" id="IPR040458">
    <property type="entry name" value="Vid27"/>
</dbReference>
<dbReference type="eggNOG" id="KOG2967">
    <property type="taxonomic scope" value="Eukaryota"/>
</dbReference>
<dbReference type="PROSITE" id="PS51675">
    <property type="entry name" value="SAM_MT_TRM10"/>
    <property type="match status" value="1"/>
</dbReference>
<evidence type="ECO:0000259" key="5">
    <source>
        <dbReference type="PROSITE" id="PS51675"/>
    </source>
</evidence>
<dbReference type="EMBL" id="CH476595">
    <property type="protein sequence ID" value="EAU38352.1"/>
    <property type="molecule type" value="Genomic_DNA"/>
</dbReference>
<feature type="region of interest" description="Disordered" evidence="4">
    <location>
        <begin position="1"/>
        <end position="102"/>
    </location>
</feature>
<dbReference type="GO" id="GO:0005634">
    <property type="term" value="C:nucleus"/>
    <property type="evidence" value="ECO:0007669"/>
    <property type="project" value="TreeGrafter"/>
</dbReference>
<feature type="region of interest" description="Disordered" evidence="4">
    <location>
        <begin position="629"/>
        <end position="693"/>
    </location>
</feature>
<dbReference type="CDD" id="cd18089">
    <property type="entry name" value="SPOUT_Trm10-like"/>
    <property type="match status" value="1"/>
</dbReference>
<dbReference type="Proteomes" id="UP000007963">
    <property type="component" value="Unassembled WGS sequence"/>
</dbReference>
<dbReference type="GO" id="GO:0032259">
    <property type="term" value="P:methylation"/>
    <property type="evidence" value="ECO:0007669"/>
    <property type="project" value="UniProtKB-KW"/>
</dbReference>
<organism evidence="6 7">
    <name type="scientific">Aspergillus terreus (strain NIH 2624 / FGSC A1156)</name>
    <dbReference type="NCBI Taxonomy" id="341663"/>
    <lineage>
        <taxon>Eukaryota</taxon>
        <taxon>Fungi</taxon>
        <taxon>Dikarya</taxon>
        <taxon>Ascomycota</taxon>
        <taxon>Pezizomycotina</taxon>
        <taxon>Eurotiomycetes</taxon>
        <taxon>Eurotiomycetidae</taxon>
        <taxon>Eurotiales</taxon>
        <taxon>Aspergillaceae</taxon>
        <taxon>Aspergillus</taxon>
        <taxon>Aspergillus subgen. Circumdati</taxon>
    </lineage>
</organism>
<feature type="compositionally biased region" description="Basic residues" evidence="4">
    <location>
        <begin position="77"/>
        <end position="88"/>
    </location>
</feature>
<dbReference type="InterPro" id="IPR028564">
    <property type="entry name" value="MT_TRM10-typ"/>
</dbReference>
<dbReference type="InterPro" id="IPR013863">
    <property type="entry name" value="VID27_C"/>
</dbReference>
<evidence type="ECO:0000313" key="7">
    <source>
        <dbReference type="Proteomes" id="UP000007963"/>
    </source>
</evidence>
<evidence type="ECO:0000256" key="3">
    <source>
        <dbReference type="ARBA" id="ARBA00022691"/>
    </source>
</evidence>
<dbReference type="eggNOG" id="KOG2395">
    <property type="taxonomic scope" value="Eukaryota"/>
</dbReference>
<dbReference type="Pfam" id="PF08553">
    <property type="entry name" value="VID27"/>
    <property type="match status" value="1"/>
</dbReference>
<dbReference type="GO" id="GO:0005737">
    <property type="term" value="C:cytoplasm"/>
    <property type="evidence" value="ECO:0007669"/>
    <property type="project" value="TreeGrafter"/>
</dbReference>
<feature type="compositionally biased region" description="Acidic residues" evidence="4">
    <location>
        <begin position="527"/>
        <end position="539"/>
    </location>
</feature>
<sequence length="1252" mass="140967">MDEEERPRKFPKLDHEGAQDDSEPTMTGAVGAVSANDATSQTTTAEATADAHNETATATNDETQALEEGGTETAPKISKRQLKKLQRQKHWEANRADRKVKRKEKLMEKKERRRNEIAKARERGGEEAVAELLKSWERTPQRFAQSKLLPLTLILDCGYDDLMLEKERISLASQLTRAYSENAKSPYRAHMVLSTFNKKLKERFDTVMAKQHENWKGVRVMEEDFAHAAEQAKEWMQGPGGGELVGPFADKTNAKPEDGEVIYLSSDSPDTLTELKPYSTYIIGGLVDKNRHKGICHKHAVEKGIKTAKLPIGKYIEMNHRSVLATNHVVEIMLRWIELGDWGEAFMKVLPPRKGGVLKGPKGESEEPSPSETAQEAEEAEGEATLLLITSTAHPPPWQVNNFSLLRKSSTMFMLRNVSRLPPRYFSFPTLYPSPANLPFTQFFLGGDNVSLLQTPTNNPFVVSKFLFGDTSKESIIEIPQGQLYLVRPLSPKGYSELIFKDAAASIRRTGQEFQYQLVIQRAYEEGEEELAEDDDEQGGSDGSDKDEKVFLLDQALHFRSEVRDGGSKILAWRDLSGDLGDLFEFVCDPSVPSDKVTTFEVAALQCQYERKYRRSAQTASHQDLQEFSFQEEKPIPSASPLGSPAKSRTHSLTSAETTAAMAKDVEYSRSKGQIKPAGSADEPTVAPPSATQPEAKEVLAKEKAELHMFDFPTGTFVLQDPEVVATVSEIGNWQYWLQITGTEKEWLGQAVVADINPVFNFEYLSFIFNHYGEDGSAYSWLLRFKDQETEERFQEGLMQALWEQLNEMKWNKVKENEREYVLDAFQDLTMEDSEEQEAEEEEEDEEEDHDDGQRSEHYDEDEEEDDVVTRDDDGNVNSQLAVGYKHDRSFVVRGSKIGVFKHTTDNNLEFSTNISKVETPKGKLFSPKKVMLHAEDRNMILQNGDDPNSLYRMDLEYGKIIDEWKVHEDIPVTTFGPESKFSQMTSAQPFIGASNNALYRIDPRVSGNKLVDAELKQYASKNDFSSLATTEKGYIAVASNKGDIRMFDRLGINAKTHIPALGEPIIGLDVSADGRWVLATCRTYLLLIDSLQKEGKNEGKLGFERSFAKDSKPQPRRLGLQPAHVAQFQHETKKPLAFTPARFNTGVDSEETSIVTATGPFIVTWSLKKVVQGRKDPYTIKRYSEEVMADNFRFGSDKNVIVALPNEVNMVAKKSLMKPTRESIAGPPVTPRRSTRWGSRLGRDDIVNSPY</sequence>
<dbReference type="OrthoDB" id="10251113at2759"/>
<feature type="region of interest" description="Disordered" evidence="4">
    <location>
        <begin position="356"/>
        <end position="381"/>
    </location>
</feature>
<evidence type="ECO:0000256" key="2">
    <source>
        <dbReference type="ARBA" id="ARBA00022679"/>
    </source>
</evidence>
<dbReference type="InterPro" id="IPR011044">
    <property type="entry name" value="Quino_amine_DH_bsu"/>
</dbReference>
<dbReference type="HOGENOM" id="CLU_007002_2_0_1"/>
<feature type="compositionally biased region" description="Basic and acidic residues" evidence="4">
    <location>
        <begin position="1"/>
        <end position="18"/>
    </location>
</feature>
<evidence type="ECO:0000313" key="6">
    <source>
        <dbReference type="EMBL" id="EAU38352.1"/>
    </source>
</evidence>
<dbReference type="PANTHER" id="PTHR31913">
    <property type="entry name" value="VACUOLAR IMPORT AND DEGRADATION PROTEIN 27"/>
    <property type="match status" value="1"/>
</dbReference>
<keyword evidence="3" id="KW-0949">S-adenosyl-L-methionine</keyword>
<dbReference type="RefSeq" id="XP_001208960.1">
    <property type="nucleotide sequence ID" value="XM_001208960.1"/>
</dbReference>
<dbReference type="STRING" id="341663.Q0CXI9"/>
<feature type="compositionally biased region" description="Acidic residues" evidence="4">
    <location>
        <begin position="830"/>
        <end position="851"/>
    </location>
</feature>
<feature type="region of interest" description="Disordered" evidence="4">
    <location>
        <begin position="527"/>
        <end position="546"/>
    </location>
</feature>
<evidence type="ECO:0000256" key="1">
    <source>
        <dbReference type="ARBA" id="ARBA00022603"/>
    </source>
</evidence>
<reference evidence="7" key="1">
    <citation type="submission" date="2005-09" db="EMBL/GenBank/DDBJ databases">
        <title>Annotation of the Aspergillus terreus NIH2624 genome.</title>
        <authorList>
            <person name="Birren B.W."/>
            <person name="Lander E.S."/>
            <person name="Galagan J.E."/>
            <person name="Nusbaum C."/>
            <person name="Devon K."/>
            <person name="Henn M."/>
            <person name="Ma L.-J."/>
            <person name="Jaffe D.B."/>
            <person name="Butler J."/>
            <person name="Alvarez P."/>
            <person name="Gnerre S."/>
            <person name="Grabherr M."/>
            <person name="Kleber M."/>
            <person name="Mauceli E.W."/>
            <person name="Brockman W."/>
            <person name="Rounsley S."/>
            <person name="Young S.K."/>
            <person name="LaButti K."/>
            <person name="Pushparaj V."/>
            <person name="DeCaprio D."/>
            <person name="Crawford M."/>
            <person name="Koehrsen M."/>
            <person name="Engels R."/>
            <person name="Montgomery P."/>
            <person name="Pearson M."/>
            <person name="Howarth C."/>
            <person name="Larson L."/>
            <person name="Luoma S."/>
            <person name="White J."/>
            <person name="Alvarado L."/>
            <person name="Kodira C.D."/>
            <person name="Zeng Q."/>
            <person name="Oleary S."/>
            <person name="Yandava C."/>
            <person name="Denning D.W."/>
            <person name="Nierman W.C."/>
            <person name="Milne T."/>
            <person name="Madden K."/>
        </authorList>
    </citation>
    <scope>NUCLEOTIDE SEQUENCE [LARGE SCALE GENOMIC DNA]</scope>
    <source>
        <strain evidence="7">NIH 2624 / FGSC A1156</strain>
    </source>
</reference>
<name>Q0CXI9_ASPTN</name>
<feature type="domain" description="SAM-dependent MTase TRM10-type" evidence="5">
    <location>
        <begin position="139"/>
        <end position="357"/>
    </location>
</feature>
<dbReference type="AlphaFoldDB" id="Q0CXI9"/>
<dbReference type="InterPro" id="IPR040768">
    <property type="entry name" value="Vid27_PH"/>
</dbReference>